<name>T0HIH4_9SPHN</name>
<evidence type="ECO:0000256" key="1">
    <source>
        <dbReference type="ARBA" id="ARBA00022801"/>
    </source>
</evidence>
<sequence length="650" mass="68815">MLKARTISILLAAAMPSVALAQGDNLLSIDPMFGSNAVIQRDEPVTITGSAPAGKLVTVSVGGAERSVKAGKDGRFAATFPLVTTGQPFDIEARSPSGRVVSHNVLAGDVYLCSGQSNMELEVRHAQDAMGQISSSADPALRLMTIPRAVADQPRDTFAQTPLWKAAGPDSVPDFSAACYYMARTLRKSAGVPIGAIASSWGGSQISPWMGERAQAAVGNSAQSALLALHARNAEEGERAASAQWEGWWRAATGDRAGAEPWQADAKMDWTDAPAIGAWEDWNVPRLADYNGMVWFRRDFTLTAEQARGEAALSLGTLDDVGRAWINGQPVGMGARAWQPTTLNVPAGILKAGRNVLIVNVVDNYAKGGLLGPAADMALRPAQGDAVSLGDGWAYAVARMSPPGAPRVPWSDVTGTSTLYNGMIAPIGAIKLKGVAWYQGESDTDIPGYADRLAAMMADWRRQFGQPDLSFAIVQLAGYGEPATKPENSGWARLREAQRQAVVADKHAGLATAIDLGDPFDIHPGEKQELGRRLARVMRALAYDAPIARAGPQAASAVKGGDGTVILRFSGVEGGLRLRSGVQALGFELCGSDDQSCRYVPATVQGDQVILTGDGKPAERVRYAWADYPVMNLFDGTPLPIGPFEMPIGR</sequence>
<dbReference type="SUPFAM" id="SSF52266">
    <property type="entry name" value="SGNH hydrolase"/>
    <property type="match status" value="1"/>
</dbReference>
<gene>
    <name evidence="4" type="ORF">RLDS_18710</name>
</gene>
<keyword evidence="5" id="KW-1185">Reference proteome</keyword>
<dbReference type="OrthoDB" id="9795554at2"/>
<comment type="caution">
    <text evidence="4">The sequence shown here is derived from an EMBL/GenBank/DDBJ whole genome shotgun (WGS) entry which is preliminary data.</text>
</comment>
<proteinExistence type="predicted"/>
<accession>T0HIH4</accession>
<organism evidence="4 5">
    <name type="scientific">Sphingobium lactosutens DS20</name>
    <dbReference type="NCBI Taxonomy" id="1331060"/>
    <lineage>
        <taxon>Bacteria</taxon>
        <taxon>Pseudomonadati</taxon>
        <taxon>Pseudomonadota</taxon>
        <taxon>Alphaproteobacteria</taxon>
        <taxon>Sphingomonadales</taxon>
        <taxon>Sphingomonadaceae</taxon>
        <taxon>Sphingobium</taxon>
    </lineage>
</organism>
<dbReference type="Gene3D" id="3.40.50.1110">
    <property type="entry name" value="SGNH hydrolase"/>
    <property type="match status" value="2"/>
</dbReference>
<evidence type="ECO:0000259" key="3">
    <source>
        <dbReference type="Pfam" id="PF03629"/>
    </source>
</evidence>
<dbReference type="eggNOG" id="COG3250">
    <property type="taxonomic scope" value="Bacteria"/>
</dbReference>
<dbReference type="Proteomes" id="UP000015531">
    <property type="component" value="Unassembled WGS sequence"/>
</dbReference>
<dbReference type="InterPro" id="IPR013783">
    <property type="entry name" value="Ig-like_fold"/>
</dbReference>
<dbReference type="Pfam" id="PF03629">
    <property type="entry name" value="SASA"/>
    <property type="match status" value="1"/>
</dbReference>
<dbReference type="PANTHER" id="PTHR22901">
    <property type="entry name" value="SIALATE O-ACETYLESTERASE"/>
    <property type="match status" value="1"/>
</dbReference>
<dbReference type="SUPFAM" id="SSF49785">
    <property type="entry name" value="Galactose-binding domain-like"/>
    <property type="match status" value="1"/>
</dbReference>
<dbReference type="PATRIC" id="fig|1331060.3.peg.3612"/>
<dbReference type="AlphaFoldDB" id="T0HIH4"/>
<dbReference type="PANTHER" id="PTHR22901:SF0">
    <property type="entry name" value="SIALATE O-ACETYLESTERASE"/>
    <property type="match status" value="1"/>
</dbReference>
<feature type="chain" id="PRO_5004563674" evidence="2">
    <location>
        <begin position="22"/>
        <end position="650"/>
    </location>
</feature>
<evidence type="ECO:0000256" key="2">
    <source>
        <dbReference type="SAM" id="SignalP"/>
    </source>
</evidence>
<dbReference type="GO" id="GO:0004553">
    <property type="term" value="F:hydrolase activity, hydrolyzing O-glycosyl compounds"/>
    <property type="evidence" value="ECO:0007669"/>
    <property type="project" value="InterPro"/>
</dbReference>
<protein>
    <submittedName>
        <fullName evidence="4">9-O-acetylesterase</fullName>
    </submittedName>
</protein>
<keyword evidence="1" id="KW-0378">Hydrolase</keyword>
<dbReference type="InterPro" id="IPR036514">
    <property type="entry name" value="SGNH_hydro_sf"/>
</dbReference>
<evidence type="ECO:0000313" key="5">
    <source>
        <dbReference type="Proteomes" id="UP000015531"/>
    </source>
</evidence>
<dbReference type="InterPro" id="IPR005181">
    <property type="entry name" value="SASA"/>
</dbReference>
<feature type="domain" description="Sialate O-acetylesterase" evidence="3">
    <location>
        <begin position="415"/>
        <end position="538"/>
    </location>
</feature>
<dbReference type="RefSeq" id="WP_021227305.1">
    <property type="nucleotide sequence ID" value="NZ_ATDP01000101.1"/>
</dbReference>
<evidence type="ECO:0000313" key="4">
    <source>
        <dbReference type="EMBL" id="EQB12807.1"/>
    </source>
</evidence>
<dbReference type="InterPro" id="IPR039329">
    <property type="entry name" value="SIAE"/>
</dbReference>
<keyword evidence="2" id="KW-0732">Signal</keyword>
<reference evidence="4 5" key="1">
    <citation type="journal article" date="2013" name="Genome Announc.">
        <title>Draft Genome Sequence of Sphingobium lactosutens Strain DS20T, Isolated from a Hexachlorocyclohexane Dumpsite.</title>
        <authorList>
            <person name="Kumar R."/>
            <person name="Dwivedi V."/>
            <person name="Negi V."/>
            <person name="Khurana J.P."/>
            <person name="Lal R."/>
        </authorList>
    </citation>
    <scope>NUCLEOTIDE SEQUENCE [LARGE SCALE GENOMIC DNA]</scope>
    <source>
        <strain evidence="4 5">DS20</strain>
    </source>
</reference>
<dbReference type="GO" id="GO:0005975">
    <property type="term" value="P:carbohydrate metabolic process"/>
    <property type="evidence" value="ECO:0007669"/>
    <property type="project" value="InterPro"/>
</dbReference>
<feature type="signal peptide" evidence="2">
    <location>
        <begin position="1"/>
        <end position="21"/>
    </location>
</feature>
<dbReference type="GO" id="GO:0001681">
    <property type="term" value="F:sialate O-acetylesterase activity"/>
    <property type="evidence" value="ECO:0007669"/>
    <property type="project" value="InterPro"/>
</dbReference>
<dbReference type="Gene3D" id="2.60.40.10">
    <property type="entry name" value="Immunoglobulins"/>
    <property type="match status" value="1"/>
</dbReference>
<dbReference type="EMBL" id="ATDP01000101">
    <property type="protein sequence ID" value="EQB12807.1"/>
    <property type="molecule type" value="Genomic_DNA"/>
</dbReference>
<dbReference type="InterPro" id="IPR008979">
    <property type="entry name" value="Galactose-bd-like_sf"/>
</dbReference>